<comment type="caution">
    <text evidence="2">The sequence shown here is derived from an EMBL/GenBank/DDBJ whole genome shotgun (WGS) entry which is preliminary data.</text>
</comment>
<keyword evidence="3" id="KW-1185">Reference proteome</keyword>
<dbReference type="GeneID" id="96779230"/>
<evidence type="ECO:0000313" key="3">
    <source>
        <dbReference type="Proteomes" id="UP000433181"/>
    </source>
</evidence>
<dbReference type="InterPro" id="IPR010982">
    <property type="entry name" value="Lambda_DNA-bd_dom_sf"/>
</dbReference>
<dbReference type="InterPro" id="IPR001387">
    <property type="entry name" value="Cro/C1-type_HTH"/>
</dbReference>
<organism evidence="2 3">
    <name type="scientific">Anaerovibrio slackiae</name>
    <dbReference type="NCBI Taxonomy" id="2652309"/>
    <lineage>
        <taxon>Bacteria</taxon>
        <taxon>Bacillati</taxon>
        <taxon>Bacillota</taxon>
        <taxon>Negativicutes</taxon>
        <taxon>Selenomonadales</taxon>
        <taxon>Selenomonadaceae</taxon>
        <taxon>Anaerovibrio</taxon>
    </lineage>
</organism>
<dbReference type="GO" id="GO:0003677">
    <property type="term" value="F:DNA binding"/>
    <property type="evidence" value="ECO:0007669"/>
    <property type="project" value="InterPro"/>
</dbReference>
<dbReference type="RefSeq" id="WP_154407462.1">
    <property type="nucleotide sequence ID" value="NZ_VUNR01000020.1"/>
</dbReference>
<gene>
    <name evidence="2" type="ORF">FYJ84_09875</name>
</gene>
<accession>A0A6I2UJU4</accession>
<feature type="domain" description="HTH cro/C1-type" evidence="1">
    <location>
        <begin position="8"/>
        <end position="69"/>
    </location>
</feature>
<dbReference type="Pfam" id="PF01381">
    <property type="entry name" value="HTH_3"/>
    <property type="match status" value="1"/>
</dbReference>
<dbReference type="AlphaFoldDB" id="A0A6I2UJU4"/>
<dbReference type="Gene3D" id="1.10.260.40">
    <property type="entry name" value="lambda repressor-like DNA-binding domains"/>
    <property type="match status" value="1"/>
</dbReference>
<dbReference type="SUPFAM" id="SSF47413">
    <property type="entry name" value="lambda repressor-like DNA-binding domains"/>
    <property type="match status" value="1"/>
</dbReference>
<name>A0A6I2UJU4_9FIRM</name>
<evidence type="ECO:0000259" key="1">
    <source>
        <dbReference type="PROSITE" id="PS50943"/>
    </source>
</evidence>
<proteinExistence type="predicted"/>
<dbReference type="EMBL" id="VUNR01000020">
    <property type="protein sequence ID" value="MSU09292.1"/>
    <property type="molecule type" value="Genomic_DNA"/>
</dbReference>
<evidence type="ECO:0000313" key="2">
    <source>
        <dbReference type="EMBL" id="MSU09292.1"/>
    </source>
</evidence>
<sequence>MNNFPDIIKEKRLAMKLSLRNASRLIGISHTYLNNLEKGGDHRTGIKNKPTPETLQLIATAYDLDYNCLLQSCGYIEETSLELPVHLQELLATCRKLPKSDVNYMTQFAQFLLEKHSPNKN</sequence>
<dbReference type="Proteomes" id="UP000433181">
    <property type="component" value="Unassembled WGS sequence"/>
</dbReference>
<reference evidence="2 3" key="1">
    <citation type="submission" date="2019-08" db="EMBL/GenBank/DDBJ databases">
        <title>In-depth cultivation of the pig gut microbiome towards novel bacterial diversity and tailored functional studies.</title>
        <authorList>
            <person name="Wylensek D."/>
            <person name="Hitch T.C.A."/>
            <person name="Clavel T."/>
        </authorList>
    </citation>
    <scope>NUCLEOTIDE SEQUENCE [LARGE SCALE GENOMIC DNA]</scope>
    <source>
        <strain evidence="2 3">WCA-693-APC-5D-A</strain>
    </source>
</reference>
<dbReference type="CDD" id="cd00093">
    <property type="entry name" value="HTH_XRE"/>
    <property type="match status" value="1"/>
</dbReference>
<dbReference type="PROSITE" id="PS50943">
    <property type="entry name" value="HTH_CROC1"/>
    <property type="match status" value="1"/>
</dbReference>
<dbReference type="SMART" id="SM00530">
    <property type="entry name" value="HTH_XRE"/>
    <property type="match status" value="1"/>
</dbReference>
<protein>
    <submittedName>
        <fullName evidence="2">Helix-turn-helix transcriptional regulator</fullName>
    </submittedName>
</protein>